<dbReference type="Proteomes" id="UP000004946">
    <property type="component" value="Chromosome"/>
</dbReference>
<evidence type="ECO:0000313" key="3">
    <source>
        <dbReference type="Proteomes" id="UP000004946"/>
    </source>
</evidence>
<sequence length="140" mass="15337">MVRASTGVFQSTLPLRGATRQASRRRRQSRDFNPRSPCGERPGPTPERDTLRNFNPRSPCGERPSSQSATSTKSQFQSTLPLRGATAVAVQVGPIARISIHAPLAGSDRFRRSRTRRPCYFNPRSPCGERPVHGGEGLPG</sequence>
<evidence type="ECO:0000256" key="1">
    <source>
        <dbReference type="SAM" id="MobiDB-lite"/>
    </source>
</evidence>
<accession>E6K124</accession>
<organism evidence="2 3">
    <name type="scientific">Parascardovia denticolens DSM 10105 = JCM 12538</name>
    <dbReference type="NCBI Taxonomy" id="864564"/>
    <lineage>
        <taxon>Bacteria</taxon>
        <taxon>Bacillati</taxon>
        <taxon>Actinomycetota</taxon>
        <taxon>Actinomycetes</taxon>
        <taxon>Bifidobacteriales</taxon>
        <taxon>Bifidobacteriaceae</taxon>
        <taxon>Parascardovia</taxon>
    </lineage>
</organism>
<feature type="region of interest" description="Disordered" evidence="1">
    <location>
        <begin position="1"/>
        <end position="80"/>
    </location>
</feature>
<dbReference type="HOGENOM" id="CLU_1968433_0_0_11"/>
<keyword evidence="3" id="KW-1185">Reference proteome</keyword>
<name>E6K124_PARDN</name>
<dbReference type="EMBL" id="AEON01000001">
    <property type="protein sequence ID" value="EFT83505.1"/>
    <property type="molecule type" value="Genomic_DNA"/>
</dbReference>
<dbReference type="AlphaFoldDB" id="E6K124"/>
<proteinExistence type="predicted"/>
<reference evidence="2 3" key="1">
    <citation type="submission" date="2010-12" db="EMBL/GenBank/DDBJ databases">
        <authorList>
            <person name="Muzny D."/>
            <person name="Qin X."/>
            <person name="Buhay C."/>
            <person name="Dugan-Rocha S."/>
            <person name="Ding Y."/>
            <person name="Chen G."/>
            <person name="Hawes A."/>
            <person name="Holder M."/>
            <person name="Jhangiani S."/>
            <person name="Johnson A."/>
            <person name="Khan Z."/>
            <person name="Li Z."/>
            <person name="Liu W."/>
            <person name="Liu X."/>
            <person name="Perez L."/>
            <person name="Shen H."/>
            <person name="Wang Q."/>
            <person name="Watt J."/>
            <person name="Xi L."/>
            <person name="Xin Y."/>
            <person name="Zhou J."/>
            <person name="Deng J."/>
            <person name="Jiang H."/>
            <person name="Liu Y."/>
            <person name="Qu J."/>
            <person name="Song X.-Z."/>
            <person name="Zhang L."/>
            <person name="Villasana D."/>
            <person name="Johnson A."/>
            <person name="Liu J."/>
            <person name="Liyanage D."/>
            <person name="Lorensuhewa L."/>
            <person name="Robinson T."/>
            <person name="Song A."/>
            <person name="Song B.-B."/>
            <person name="Dinh H."/>
            <person name="Thornton R."/>
            <person name="Coyle M."/>
            <person name="Francisco L."/>
            <person name="Jackson L."/>
            <person name="Javaid M."/>
            <person name="Korchina V."/>
            <person name="Kovar C."/>
            <person name="Mata R."/>
            <person name="Mathew T."/>
            <person name="Ngo R."/>
            <person name="Nguyen L."/>
            <person name="Nguyen N."/>
            <person name="Okwuonu G."/>
            <person name="Ongeri F."/>
            <person name="Pham C."/>
            <person name="Simmons D."/>
            <person name="Wilczek-Boney K."/>
            <person name="Hale W."/>
            <person name="Jakkamsetti A."/>
            <person name="Pham P."/>
            <person name="Ruth R."/>
            <person name="San Lucas F."/>
            <person name="Warren J."/>
            <person name="Zhang J."/>
            <person name="Zhao Z."/>
            <person name="Zhou C."/>
            <person name="Zhu D."/>
            <person name="Lee S."/>
            <person name="Bess C."/>
            <person name="Blankenburg K."/>
            <person name="Forbes L."/>
            <person name="Fu Q."/>
            <person name="Gubbala S."/>
            <person name="Hirani K."/>
            <person name="Jayaseelan J.C."/>
            <person name="Lara F."/>
            <person name="Munidasa M."/>
            <person name="Palculict T."/>
            <person name="Patil S."/>
            <person name="Pu L.-L."/>
            <person name="Saada N."/>
            <person name="Tang L."/>
            <person name="Weissenberger G."/>
            <person name="Zhu Y."/>
            <person name="Hemphill L."/>
            <person name="Shang Y."/>
            <person name="Youmans B."/>
            <person name="Ayvaz T."/>
            <person name="Ross M."/>
            <person name="Santibanez J."/>
            <person name="Aqrawi P."/>
            <person name="Gross S."/>
            <person name="Joshi V."/>
            <person name="Fowler G."/>
            <person name="Nazareth L."/>
            <person name="Reid J."/>
            <person name="Worley K."/>
            <person name="Petrosino J."/>
            <person name="Highlander S."/>
            <person name="Gibbs R."/>
        </authorList>
    </citation>
    <scope>NUCLEOTIDE SEQUENCE [LARGE SCALE GENOMIC DNA]</scope>
    <source>
        <strain evidence="2 3">DSM 10105</strain>
    </source>
</reference>
<evidence type="ECO:0000313" key="2">
    <source>
        <dbReference type="EMBL" id="EFT83505.1"/>
    </source>
</evidence>
<protein>
    <submittedName>
        <fullName evidence="2">Uncharacterized protein</fullName>
    </submittedName>
</protein>
<gene>
    <name evidence="2" type="ORF">HMPREF0620_0510</name>
</gene>
<comment type="caution">
    <text evidence="2">The sequence shown here is derived from an EMBL/GenBank/DDBJ whole genome shotgun (WGS) entry which is preliminary data.</text>
</comment>
<feature type="region of interest" description="Disordered" evidence="1">
    <location>
        <begin position="104"/>
        <end position="140"/>
    </location>
</feature>
<feature type="compositionally biased region" description="Polar residues" evidence="1">
    <location>
        <begin position="64"/>
        <end position="80"/>
    </location>
</feature>